<feature type="region of interest" description="Disordered" evidence="7">
    <location>
        <begin position="227"/>
        <end position="253"/>
    </location>
</feature>
<comment type="similarity">
    <text evidence="6">Belongs to the histone H1/H5 family.</text>
</comment>
<dbReference type="SMART" id="SM00384">
    <property type="entry name" value="AT_hook"/>
    <property type="match status" value="2"/>
</dbReference>
<dbReference type="GO" id="GO:0030527">
    <property type="term" value="F:structural constituent of chromatin"/>
    <property type="evidence" value="ECO:0007669"/>
    <property type="project" value="InterPro"/>
</dbReference>
<dbReference type="GO" id="GO:0045910">
    <property type="term" value="P:negative regulation of DNA recombination"/>
    <property type="evidence" value="ECO:0007669"/>
    <property type="project" value="TreeGrafter"/>
</dbReference>
<evidence type="ECO:0000313" key="10">
    <source>
        <dbReference type="Proteomes" id="UP000188354"/>
    </source>
</evidence>
<dbReference type="GO" id="GO:0006334">
    <property type="term" value="P:nucleosome assembly"/>
    <property type="evidence" value="ECO:0007669"/>
    <property type="project" value="InterPro"/>
</dbReference>
<keyword evidence="10" id="KW-1185">Reference proteome</keyword>
<dbReference type="PRINTS" id="PR00624">
    <property type="entry name" value="HISTONEH5"/>
</dbReference>
<evidence type="ECO:0000259" key="8">
    <source>
        <dbReference type="PROSITE" id="PS51504"/>
    </source>
</evidence>
<dbReference type="GO" id="GO:0000786">
    <property type="term" value="C:nucleosome"/>
    <property type="evidence" value="ECO:0007669"/>
    <property type="project" value="InterPro"/>
</dbReference>
<dbReference type="GO" id="GO:0031492">
    <property type="term" value="F:nucleosomal DNA binding"/>
    <property type="evidence" value="ECO:0007669"/>
    <property type="project" value="TreeGrafter"/>
</dbReference>
<name>A0A1J7I5R0_LUPAN</name>
<accession>A0A1J7I5R0</accession>
<keyword evidence="4 6" id="KW-0238">DNA-binding</keyword>
<dbReference type="OMA" id="ICKYMEQ"/>
<evidence type="ECO:0000313" key="9">
    <source>
        <dbReference type="EMBL" id="OIW10121.1"/>
    </source>
</evidence>
<dbReference type="EMBL" id="CM007366">
    <property type="protein sequence ID" value="OIW10121.1"/>
    <property type="molecule type" value="Genomic_DNA"/>
</dbReference>
<dbReference type="GO" id="GO:0003690">
    <property type="term" value="F:double-stranded DNA binding"/>
    <property type="evidence" value="ECO:0007669"/>
    <property type="project" value="TreeGrafter"/>
</dbReference>
<dbReference type="SUPFAM" id="SSF46785">
    <property type="entry name" value="Winged helix' DNA-binding domain"/>
    <property type="match status" value="1"/>
</dbReference>
<dbReference type="Proteomes" id="UP000188354">
    <property type="component" value="Chromosome LG06"/>
</dbReference>
<dbReference type="InterPro" id="IPR005818">
    <property type="entry name" value="Histone_H1/H5_H15"/>
</dbReference>
<keyword evidence="3 6" id="KW-0158">Chromosome</keyword>
<dbReference type="SMART" id="SM00526">
    <property type="entry name" value="H15"/>
    <property type="match status" value="1"/>
</dbReference>
<organism evidence="9 10">
    <name type="scientific">Lupinus angustifolius</name>
    <name type="common">Narrow-leaved blue lupine</name>
    <dbReference type="NCBI Taxonomy" id="3871"/>
    <lineage>
        <taxon>Eukaryota</taxon>
        <taxon>Viridiplantae</taxon>
        <taxon>Streptophyta</taxon>
        <taxon>Embryophyta</taxon>
        <taxon>Tracheophyta</taxon>
        <taxon>Spermatophyta</taxon>
        <taxon>Magnoliopsida</taxon>
        <taxon>eudicotyledons</taxon>
        <taxon>Gunneridae</taxon>
        <taxon>Pentapetalae</taxon>
        <taxon>rosids</taxon>
        <taxon>fabids</taxon>
        <taxon>Fabales</taxon>
        <taxon>Fabaceae</taxon>
        <taxon>Papilionoideae</taxon>
        <taxon>50 kb inversion clade</taxon>
        <taxon>genistoids sensu lato</taxon>
        <taxon>core genistoids</taxon>
        <taxon>Genisteae</taxon>
        <taxon>Lupinus</taxon>
    </lineage>
</organism>
<feature type="region of interest" description="Disordered" evidence="7">
    <location>
        <begin position="120"/>
        <end position="204"/>
    </location>
</feature>
<dbReference type="InterPro" id="IPR036390">
    <property type="entry name" value="WH_DNA-bd_sf"/>
</dbReference>
<gene>
    <name evidence="9" type="ORF">TanjilG_21958</name>
</gene>
<evidence type="ECO:0000256" key="6">
    <source>
        <dbReference type="RuleBase" id="RU003894"/>
    </source>
</evidence>
<dbReference type="Gramene" id="OIW10121">
    <property type="protein sequence ID" value="OIW10121"/>
    <property type="gene ID" value="TanjilG_21958"/>
</dbReference>
<evidence type="ECO:0000256" key="7">
    <source>
        <dbReference type="SAM" id="MobiDB-lite"/>
    </source>
</evidence>
<dbReference type="GO" id="GO:0005730">
    <property type="term" value="C:nucleolus"/>
    <property type="evidence" value="ECO:0007669"/>
    <property type="project" value="TreeGrafter"/>
</dbReference>
<evidence type="ECO:0000256" key="3">
    <source>
        <dbReference type="ARBA" id="ARBA00022454"/>
    </source>
</evidence>
<dbReference type="FunFam" id="1.10.10.10:FF:000637">
    <property type="entry name" value="Histone H1.2"/>
    <property type="match status" value="1"/>
</dbReference>
<dbReference type="GO" id="GO:0030261">
    <property type="term" value="P:chromosome condensation"/>
    <property type="evidence" value="ECO:0007669"/>
    <property type="project" value="TreeGrafter"/>
</dbReference>
<dbReference type="STRING" id="3871.A0A1J7I5R0"/>
<dbReference type="PANTHER" id="PTHR11467:SF29">
    <property type="entry name" value="OS03G0711600 PROTEIN"/>
    <property type="match status" value="1"/>
</dbReference>
<evidence type="ECO:0000256" key="5">
    <source>
        <dbReference type="ARBA" id="ARBA00023242"/>
    </source>
</evidence>
<evidence type="ECO:0000256" key="1">
    <source>
        <dbReference type="ARBA" id="ARBA00004123"/>
    </source>
</evidence>
<protein>
    <recommendedName>
        <fullName evidence="8">H15 domain-containing protein</fullName>
    </recommendedName>
</protein>
<dbReference type="PANTHER" id="PTHR11467">
    <property type="entry name" value="HISTONE H1"/>
    <property type="match status" value="1"/>
</dbReference>
<dbReference type="Pfam" id="PF00538">
    <property type="entry name" value="Linker_histone"/>
    <property type="match status" value="1"/>
</dbReference>
<dbReference type="InterPro" id="IPR005819">
    <property type="entry name" value="H1/H5"/>
</dbReference>
<proteinExistence type="inferred from homology"/>
<feature type="compositionally biased region" description="Low complexity" evidence="7">
    <location>
        <begin position="131"/>
        <end position="142"/>
    </location>
</feature>
<dbReference type="InterPro" id="IPR017956">
    <property type="entry name" value="AT_hook_DNA-bd_motif"/>
</dbReference>
<evidence type="ECO:0000256" key="4">
    <source>
        <dbReference type="ARBA" id="ARBA00023125"/>
    </source>
</evidence>
<evidence type="ECO:0000256" key="2">
    <source>
        <dbReference type="ARBA" id="ARBA00004286"/>
    </source>
</evidence>
<dbReference type="AlphaFoldDB" id="A0A1J7I5R0"/>
<dbReference type="PRINTS" id="PR00929">
    <property type="entry name" value="ATHOOK"/>
</dbReference>
<dbReference type="InterPro" id="IPR036388">
    <property type="entry name" value="WH-like_DNA-bd_sf"/>
</dbReference>
<dbReference type="Gene3D" id="1.10.10.10">
    <property type="entry name" value="Winged helix-like DNA-binding domain superfamily/Winged helix DNA-binding domain"/>
    <property type="match status" value="1"/>
</dbReference>
<sequence length="340" mass="36440">MASPPPPPPTNVAFPFDANNYIYDPASANFNDNPLPNNPPAIPSQPRNANNPSYAEMIYTAIGALKEKNGSSRRAICKYMEQVYKDQLPANHDALLTKNLKTLKKNGHLVLVKRSYHLPSGSIQPHSEPEQAQQVAQPAQIAKPEPAQNANTSGGGGGVTEVKKRGRGRPPRASSLKAQAKPADALALVPAVKPKPRGRPRKNAVIASSAGAATAAAGGGADKKLAVAGKKSKKKSSGKPVGRPEQGSTADVEVAKKAENDILKRRIQYFQSKVGESVSVLGTYFNGESPITARAALRDLENLANLNIDLPLEEITYEEPYRPQLLRFPTQMQSIFVPHA</sequence>
<dbReference type="PROSITE" id="PS51504">
    <property type="entry name" value="H15"/>
    <property type="match status" value="1"/>
</dbReference>
<dbReference type="CDD" id="cd00073">
    <property type="entry name" value="H15"/>
    <property type="match status" value="1"/>
</dbReference>
<feature type="domain" description="H15" evidence="8">
    <location>
        <begin position="50"/>
        <end position="120"/>
    </location>
</feature>
<comment type="subcellular location">
    <subcellularLocation>
        <location evidence="2">Chromosome</location>
    </subcellularLocation>
    <subcellularLocation>
        <location evidence="1 6">Nucleus</location>
    </subcellularLocation>
</comment>
<keyword evidence="5 6" id="KW-0539">Nucleus</keyword>
<reference evidence="9 10" key="1">
    <citation type="journal article" date="2017" name="Plant Biotechnol. J.">
        <title>A comprehensive draft genome sequence for lupin (Lupinus angustifolius), an emerging health food: insights into plant-microbe interactions and legume evolution.</title>
        <authorList>
            <person name="Hane J.K."/>
            <person name="Ming Y."/>
            <person name="Kamphuis L.G."/>
            <person name="Nelson M.N."/>
            <person name="Garg G."/>
            <person name="Atkins C.A."/>
            <person name="Bayer P.E."/>
            <person name="Bravo A."/>
            <person name="Bringans S."/>
            <person name="Cannon S."/>
            <person name="Edwards D."/>
            <person name="Foley R."/>
            <person name="Gao L.L."/>
            <person name="Harrison M.J."/>
            <person name="Huang W."/>
            <person name="Hurgobin B."/>
            <person name="Li S."/>
            <person name="Liu C.W."/>
            <person name="McGrath A."/>
            <person name="Morahan G."/>
            <person name="Murray J."/>
            <person name="Weller J."/>
            <person name="Jian J."/>
            <person name="Singh K.B."/>
        </authorList>
    </citation>
    <scope>NUCLEOTIDE SEQUENCE [LARGE SCALE GENOMIC DNA]</scope>
    <source>
        <strain evidence="10">cv. Tanjil</strain>
        <tissue evidence="9">Whole plant</tissue>
    </source>
</reference>